<dbReference type="Pfam" id="PF08012">
    <property type="entry name" value="DUF1702"/>
    <property type="match status" value="1"/>
</dbReference>
<name>A0A939JPV9_9ACTN</name>
<keyword evidence="2" id="KW-1185">Reference proteome</keyword>
<protein>
    <submittedName>
        <fullName evidence="1">DUF1702 family protein</fullName>
    </submittedName>
</protein>
<reference evidence="1" key="1">
    <citation type="submission" date="2021-03" db="EMBL/GenBank/DDBJ databases">
        <title>Streptomyces strains.</title>
        <authorList>
            <person name="Lund M.B."/>
            <person name="Toerring T."/>
        </authorList>
    </citation>
    <scope>NUCLEOTIDE SEQUENCE</scope>
    <source>
        <strain evidence="1">JCM 4242</strain>
    </source>
</reference>
<proteinExistence type="predicted"/>
<organism evidence="1 2">
    <name type="scientific">Streptomyces triculaminicus</name>
    <dbReference type="NCBI Taxonomy" id="2816232"/>
    <lineage>
        <taxon>Bacteria</taxon>
        <taxon>Bacillati</taxon>
        <taxon>Actinomycetota</taxon>
        <taxon>Actinomycetes</taxon>
        <taxon>Kitasatosporales</taxon>
        <taxon>Streptomycetaceae</taxon>
        <taxon>Streptomyces</taxon>
    </lineage>
</organism>
<dbReference type="Proteomes" id="UP000664781">
    <property type="component" value="Unassembled WGS sequence"/>
</dbReference>
<sequence>MSTLLRALRRKILTPGVSATSLERRGFHKKNSDARDLLEMIGRTFLEGYGHAVGERSIADAEARLESVLRQFRGFAYEGAAMGATVLDALPGSGGRRLPALLSGQGRHHAYMAYVGVGWAMARLPRFLWPDVATTDPMLRWLVLDGYGFHQAYFHTERYVRGQFEGPGLAWGAEPASYHRHAVDQGIGRALWFVAGTDPERAADLIDAYPARRRPDLYSGTGLAATYAGGADEAELRHLAERSGPYRPQLLQGAAFAAEARERASLTVDHTRLATRVLCDMDPVQAAKLCSGTRPDVSAGGDVPAYEIWRRRIAEELVSRGRG</sequence>
<dbReference type="AlphaFoldDB" id="A0A939JPV9"/>
<evidence type="ECO:0000313" key="1">
    <source>
        <dbReference type="EMBL" id="MBO0652605.1"/>
    </source>
</evidence>
<dbReference type="InterPro" id="IPR012964">
    <property type="entry name" value="DUF1702"/>
</dbReference>
<comment type="caution">
    <text evidence="1">The sequence shown here is derived from an EMBL/GenBank/DDBJ whole genome shotgun (WGS) entry which is preliminary data.</text>
</comment>
<gene>
    <name evidence="1" type="ORF">J1792_07370</name>
</gene>
<evidence type="ECO:0000313" key="2">
    <source>
        <dbReference type="Proteomes" id="UP000664781"/>
    </source>
</evidence>
<dbReference type="EMBL" id="JAFMOF010000001">
    <property type="protein sequence ID" value="MBO0652605.1"/>
    <property type="molecule type" value="Genomic_DNA"/>
</dbReference>
<accession>A0A939JPV9</accession>
<dbReference type="RefSeq" id="WP_207246862.1">
    <property type="nucleotide sequence ID" value="NZ_JAFMOF010000001.1"/>
</dbReference>